<dbReference type="EMBL" id="JBHMAF010000086">
    <property type="protein sequence ID" value="MFB9759669.1"/>
    <property type="molecule type" value="Genomic_DNA"/>
</dbReference>
<reference evidence="2 3" key="1">
    <citation type="submission" date="2024-09" db="EMBL/GenBank/DDBJ databases">
        <authorList>
            <person name="Sun Q."/>
            <person name="Mori K."/>
        </authorList>
    </citation>
    <scope>NUCLEOTIDE SEQUENCE [LARGE SCALE GENOMIC DNA]</scope>
    <source>
        <strain evidence="2 3">JCM 11201</strain>
    </source>
</reference>
<sequence>MLTNGKSRLEIGDWVRGKSGDGELLHGYIESVDSLQDIVKVHVVACDNKETVGKTIRLPRKWLEKLPAPAMDREGYILSLIDLALETRDKQWFLELFETLTVLQTHTRESEAGRRRNSAPNDRLRVSGILE</sequence>
<keyword evidence="3" id="KW-1185">Reference proteome</keyword>
<dbReference type="Proteomes" id="UP001589609">
    <property type="component" value="Unassembled WGS sequence"/>
</dbReference>
<proteinExistence type="predicted"/>
<feature type="domain" description="IDEAL" evidence="1">
    <location>
        <begin position="74"/>
        <end position="96"/>
    </location>
</feature>
<accession>A0ABV5WGF4</accession>
<protein>
    <submittedName>
        <fullName evidence="2">IDEAL domain-containing protein</fullName>
    </submittedName>
</protein>
<evidence type="ECO:0000313" key="2">
    <source>
        <dbReference type="EMBL" id="MFB9759669.1"/>
    </source>
</evidence>
<name>A0ABV5WGF4_9BACI</name>
<dbReference type="RefSeq" id="WP_379950016.1">
    <property type="nucleotide sequence ID" value="NZ_JBHMAF010000086.1"/>
</dbReference>
<organism evidence="2 3">
    <name type="scientific">Ectobacillus funiculus</name>
    <dbReference type="NCBI Taxonomy" id="137993"/>
    <lineage>
        <taxon>Bacteria</taxon>
        <taxon>Bacillati</taxon>
        <taxon>Bacillota</taxon>
        <taxon>Bacilli</taxon>
        <taxon>Bacillales</taxon>
        <taxon>Bacillaceae</taxon>
        <taxon>Ectobacillus</taxon>
    </lineage>
</organism>
<evidence type="ECO:0000259" key="1">
    <source>
        <dbReference type="Pfam" id="PF08858"/>
    </source>
</evidence>
<dbReference type="Pfam" id="PF08858">
    <property type="entry name" value="IDEAL"/>
    <property type="match status" value="1"/>
</dbReference>
<dbReference type="InterPro" id="IPR014957">
    <property type="entry name" value="IDEAL_dom"/>
</dbReference>
<comment type="caution">
    <text evidence="2">The sequence shown here is derived from an EMBL/GenBank/DDBJ whole genome shotgun (WGS) entry which is preliminary data.</text>
</comment>
<evidence type="ECO:0000313" key="3">
    <source>
        <dbReference type="Proteomes" id="UP001589609"/>
    </source>
</evidence>
<gene>
    <name evidence="2" type="ORF">ACFFMS_14760</name>
</gene>